<reference evidence="3 4" key="1">
    <citation type="submission" date="2019-03" db="EMBL/GenBank/DDBJ databases">
        <title>Genomic Encyclopedia of Type Strains, Phase IV (KMG-IV): sequencing the most valuable type-strain genomes for metagenomic binning, comparative biology and taxonomic classification.</title>
        <authorList>
            <person name="Goeker M."/>
        </authorList>
    </citation>
    <scope>NUCLEOTIDE SEQUENCE [LARGE SCALE GENOMIC DNA]</scope>
    <source>
        <strain evidence="3 4">DSM 25903</strain>
    </source>
</reference>
<keyword evidence="4" id="KW-1185">Reference proteome</keyword>
<feature type="transmembrane region" description="Helical" evidence="1">
    <location>
        <begin position="69"/>
        <end position="88"/>
    </location>
</feature>
<keyword evidence="1" id="KW-1133">Transmembrane helix</keyword>
<keyword evidence="1" id="KW-0812">Transmembrane</keyword>
<protein>
    <submittedName>
        <fullName evidence="3">Uncharacterized protein</fullName>
    </submittedName>
</protein>
<evidence type="ECO:0000256" key="1">
    <source>
        <dbReference type="SAM" id="Phobius"/>
    </source>
</evidence>
<dbReference type="Proteomes" id="UP000295122">
    <property type="component" value="Unassembled WGS sequence"/>
</dbReference>
<feature type="chain" id="PRO_5020498458" evidence="2">
    <location>
        <begin position="30"/>
        <end position="149"/>
    </location>
</feature>
<dbReference type="AlphaFoldDB" id="A0A4R7BVL7"/>
<accession>A0A4R7BVL7</accession>
<keyword evidence="1" id="KW-0472">Membrane</keyword>
<comment type="caution">
    <text evidence="3">The sequence shown here is derived from an EMBL/GenBank/DDBJ whole genome shotgun (WGS) entry which is preliminary data.</text>
</comment>
<evidence type="ECO:0000313" key="4">
    <source>
        <dbReference type="Proteomes" id="UP000295122"/>
    </source>
</evidence>
<proteinExistence type="predicted"/>
<evidence type="ECO:0000256" key="2">
    <source>
        <dbReference type="SAM" id="SignalP"/>
    </source>
</evidence>
<organism evidence="3 4">
    <name type="scientific">Enterovirga rhinocerotis</name>
    <dbReference type="NCBI Taxonomy" id="1339210"/>
    <lineage>
        <taxon>Bacteria</taxon>
        <taxon>Pseudomonadati</taxon>
        <taxon>Pseudomonadota</taxon>
        <taxon>Alphaproteobacteria</taxon>
        <taxon>Hyphomicrobiales</taxon>
        <taxon>Methylobacteriaceae</taxon>
        <taxon>Enterovirga</taxon>
    </lineage>
</organism>
<name>A0A4R7BVL7_9HYPH</name>
<dbReference type="RefSeq" id="WP_133770279.1">
    <property type="nucleotide sequence ID" value="NZ_SNZR01000013.1"/>
</dbReference>
<feature type="transmembrane region" description="Helical" evidence="1">
    <location>
        <begin position="108"/>
        <end position="130"/>
    </location>
</feature>
<keyword evidence="2" id="KW-0732">Signal</keyword>
<dbReference type="EMBL" id="SNZR01000013">
    <property type="protein sequence ID" value="TDR89571.1"/>
    <property type="molecule type" value="Genomic_DNA"/>
</dbReference>
<sequence length="149" mass="15327">MARGLLCLAATWMAAFCALMLGGPSSAVSATWSGMEYSVALTGPVVGFLTLFLFFPGIIIAISGGDMPPLIVSLPFAAVIVAAVYAGLARSMPIETMTLAWRGGSFSGSLASGAASMVAFAYLIAFLVALSRGNLRLSSATGRMRGHTR</sequence>
<gene>
    <name evidence="3" type="ORF">EV668_2403</name>
</gene>
<feature type="signal peptide" evidence="2">
    <location>
        <begin position="1"/>
        <end position="29"/>
    </location>
</feature>
<evidence type="ECO:0000313" key="3">
    <source>
        <dbReference type="EMBL" id="TDR89571.1"/>
    </source>
</evidence>
<feature type="transmembrane region" description="Helical" evidence="1">
    <location>
        <begin position="37"/>
        <end position="62"/>
    </location>
</feature>